<protein>
    <submittedName>
        <fullName evidence="2">Uncharacterized protein</fullName>
    </submittedName>
</protein>
<proteinExistence type="predicted"/>
<dbReference type="RefSeq" id="WP_139231274.1">
    <property type="nucleotide sequence ID" value="NZ_FOZS01000012.1"/>
</dbReference>
<gene>
    <name evidence="2" type="ORF">SAMN04488556_0096</name>
</gene>
<organism evidence="2 3">
    <name type="scientific">Halostagnicola kamekurae</name>
    <dbReference type="NCBI Taxonomy" id="619731"/>
    <lineage>
        <taxon>Archaea</taxon>
        <taxon>Methanobacteriati</taxon>
        <taxon>Methanobacteriota</taxon>
        <taxon>Stenosarchaea group</taxon>
        <taxon>Halobacteria</taxon>
        <taxon>Halobacteriales</taxon>
        <taxon>Natrialbaceae</taxon>
        <taxon>Halostagnicola</taxon>
    </lineage>
</organism>
<name>A0A1I6V786_9EURY</name>
<sequence>MEFGADVFYSNIYLNNTNGIGLLTPSEAEAVVEAFTELIENQKLIRKGLEIDDNRHGKGSTAISSRRFKDLQRKLEQARDELQGCTDSNPLEDLTQRDEDAMEVRL</sequence>
<dbReference type="OrthoDB" id="385225at2157"/>
<reference evidence="3" key="1">
    <citation type="submission" date="2016-10" db="EMBL/GenBank/DDBJ databases">
        <authorList>
            <person name="Varghese N."/>
            <person name="Submissions S."/>
        </authorList>
    </citation>
    <scope>NUCLEOTIDE SEQUENCE [LARGE SCALE GENOMIC DNA]</scope>
    <source>
        <strain evidence="3">DSM 22427</strain>
    </source>
</reference>
<evidence type="ECO:0000313" key="3">
    <source>
        <dbReference type="Proteomes" id="UP000199199"/>
    </source>
</evidence>
<evidence type="ECO:0000313" key="2">
    <source>
        <dbReference type="EMBL" id="SFT09531.1"/>
    </source>
</evidence>
<feature type="compositionally biased region" description="Basic and acidic residues" evidence="1">
    <location>
        <begin position="94"/>
        <end position="106"/>
    </location>
</feature>
<accession>A0A1I6V786</accession>
<dbReference type="AlphaFoldDB" id="A0A1I6V786"/>
<dbReference type="EMBL" id="FOZS01000012">
    <property type="protein sequence ID" value="SFT09531.1"/>
    <property type="molecule type" value="Genomic_DNA"/>
</dbReference>
<dbReference type="Proteomes" id="UP000199199">
    <property type="component" value="Unassembled WGS sequence"/>
</dbReference>
<feature type="region of interest" description="Disordered" evidence="1">
    <location>
        <begin position="79"/>
        <end position="106"/>
    </location>
</feature>
<keyword evidence="3" id="KW-1185">Reference proteome</keyword>
<evidence type="ECO:0000256" key="1">
    <source>
        <dbReference type="SAM" id="MobiDB-lite"/>
    </source>
</evidence>